<dbReference type="InterPro" id="IPR020610">
    <property type="entry name" value="Thiolase_AS"/>
</dbReference>
<dbReference type="NCBIfam" id="TIGR01930">
    <property type="entry name" value="AcCoA-C-Actrans"/>
    <property type="match status" value="1"/>
</dbReference>
<dbReference type="GO" id="GO:0005739">
    <property type="term" value="C:mitochondrion"/>
    <property type="evidence" value="ECO:0007669"/>
    <property type="project" value="TreeGrafter"/>
</dbReference>
<dbReference type="PROSITE" id="PS00098">
    <property type="entry name" value="THIOLASE_1"/>
    <property type="match status" value="1"/>
</dbReference>
<feature type="domain" description="Thiolase N-terminal" evidence="6">
    <location>
        <begin position="54"/>
        <end position="314"/>
    </location>
</feature>
<keyword evidence="3 5" id="KW-0012">Acyltransferase</keyword>
<evidence type="ECO:0000259" key="7">
    <source>
        <dbReference type="Pfam" id="PF02803"/>
    </source>
</evidence>
<sequence length="445" mass="48109">MIELQEEQRIWFLRHSSPPLNALQFVQRFHFFLSVAYRAHDPIFLIYWNYLHLQFGAYGGALKSLTAAQLGGLASKAALAQLPAETKVDHVIFGTVLGSDPSSAYLARHVGHLSGLTVTVPALTVNRLCGSGFESVVQAQRLIALDEADVVLTGGSESMSRCPYTLAGESRFGNRYGVDLNLEDSLAHALIDQVPHPTPMGITAENLANKYSITREVRGFYGIITLICHHCQALIQKRWEQGKKDGAFEQEVIPVELITRKATVQFNTDEHPRPQTNESSLHKLTPVFKKDGVVTAANASGICDGASANVVVSEWWLKKHQVKPLARIVSHHTVAVEPAIMGIGPVGAITGALKSAGLSIGQIDIFDVNEAFAAQWLAVAKELELPRERSNMFGGAIALGHPLGASGARIINNLTYNLIRLGKRYGVGAACVGGGQGIAVVLERC</sequence>
<organism evidence="8 9">
    <name type="scientific">Puccinia sorghi</name>
    <dbReference type="NCBI Taxonomy" id="27349"/>
    <lineage>
        <taxon>Eukaryota</taxon>
        <taxon>Fungi</taxon>
        <taxon>Dikarya</taxon>
        <taxon>Basidiomycota</taxon>
        <taxon>Pucciniomycotina</taxon>
        <taxon>Pucciniomycetes</taxon>
        <taxon>Pucciniales</taxon>
        <taxon>Pucciniaceae</taxon>
        <taxon>Puccinia</taxon>
    </lineage>
</organism>
<dbReference type="SUPFAM" id="SSF53901">
    <property type="entry name" value="Thiolase-like"/>
    <property type="match status" value="1"/>
</dbReference>
<keyword evidence="2 5" id="KW-0808">Transferase</keyword>
<protein>
    <recommendedName>
        <fullName evidence="10">Acetyl-CoA acyltransferase 2</fullName>
    </recommendedName>
</protein>
<evidence type="ECO:0008006" key="10">
    <source>
        <dbReference type="Google" id="ProtNLM"/>
    </source>
</evidence>
<feature type="active site" description="Acyl-thioester intermediate" evidence="4">
    <location>
        <position position="129"/>
    </location>
</feature>
<feature type="active site" description="Proton acceptor" evidence="4">
    <location>
        <position position="431"/>
    </location>
</feature>
<evidence type="ECO:0000313" key="9">
    <source>
        <dbReference type="Proteomes" id="UP000037035"/>
    </source>
</evidence>
<feature type="domain" description="Thiolase C-terminal" evidence="7">
    <location>
        <begin position="323"/>
        <end position="444"/>
    </location>
</feature>
<dbReference type="PROSITE" id="PS00099">
    <property type="entry name" value="THIOLASE_3"/>
    <property type="match status" value="1"/>
</dbReference>
<dbReference type="PANTHER" id="PTHR18919">
    <property type="entry name" value="ACETYL-COA C-ACYLTRANSFERASE"/>
    <property type="match status" value="1"/>
</dbReference>
<dbReference type="STRING" id="27349.A0A0L6VHB4"/>
<dbReference type="VEuPathDB" id="FungiDB:VP01_15g5"/>
<keyword evidence="9" id="KW-1185">Reference proteome</keyword>
<feature type="active site" description="Proton acceptor" evidence="4">
    <location>
        <position position="401"/>
    </location>
</feature>
<evidence type="ECO:0000256" key="2">
    <source>
        <dbReference type="ARBA" id="ARBA00022679"/>
    </source>
</evidence>
<gene>
    <name evidence="8" type="ORF">VP01_15g5</name>
</gene>
<dbReference type="GO" id="GO:0003985">
    <property type="term" value="F:acetyl-CoA C-acetyltransferase activity"/>
    <property type="evidence" value="ECO:0007669"/>
    <property type="project" value="TreeGrafter"/>
</dbReference>
<dbReference type="EMBL" id="LAVV01006393">
    <property type="protein sequence ID" value="KNZ60171.1"/>
    <property type="molecule type" value="Genomic_DNA"/>
</dbReference>
<dbReference type="FunFam" id="3.40.47.10:FF:000010">
    <property type="entry name" value="Acetyl-CoA acetyltransferase (Thiolase)"/>
    <property type="match status" value="1"/>
</dbReference>
<dbReference type="OrthoDB" id="5404651at2759"/>
<dbReference type="InterPro" id="IPR020615">
    <property type="entry name" value="Thiolase_acyl_enz_int_AS"/>
</dbReference>
<dbReference type="PANTHER" id="PTHR18919:SF107">
    <property type="entry name" value="ACETYL-COA ACETYLTRANSFERASE, CYTOSOLIC"/>
    <property type="match status" value="1"/>
</dbReference>
<evidence type="ECO:0000256" key="4">
    <source>
        <dbReference type="PIRSR" id="PIRSR000429-1"/>
    </source>
</evidence>
<evidence type="ECO:0000256" key="5">
    <source>
        <dbReference type="RuleBase" id="RU003557"/>
    </source>
</evidence>
<proteinExistence type="inferred from homology"/>
<dbReference type="GO" id="GO:0006635">
    <property type="term" value="P:fatty acid beta-oxidation"/>
    <property type="evidence" value="ECO:0007669"/>
    <property type="project" value="TreeGrafter"/>
</dbReference>
<dbReference type="PROSITE" id="PS00737">
    <property type="entry name" value="THIOLASE_2"/>
    <property type="match status" value="1"/>
</dbReference>
<dbReference type="InterPro" id="IPR002155">
    <property type="entry name" value="Thiolase"/>
</dbReference>
<name>A0A0L6VHB4_9BASI</name>
<dbReference type="AlphaFoldDB" id="A0A0L6VHB4"/>
<evidence type="ECO:0000313" key="8">
    <source>
        <dbReference type="EMBL" id="KNZ60171.1"/>
    </source>
</evidence>
<dbReference type="Proteomes" id="UP000037035">
    <property type="component" value="Unassembled WGS sequence"/>
</dbReference>
<dbReference type="InterPro" id="IPR016039">
    <property type="entry name" value="Thiolase-like"/>
</dbReference>
<comment type="caution">
    <text evidence="8">The sequence shown here is derived from an EMBL/GenBank/DDBJ whole genome shotgun (WGS) entry which is preliminary data.</text>
</comment>
<evidence type="ECO:0000256" key="3">
    <source>
        <dbReference type="ARBA" id="ARBA00023315"/>
    </source>
</evidence>
<dbReference type="Pfam" id="PF00108">
    <property type="entry name" value="Thiolase_N"/>
    <property type="match status" value="1"/>
</dbReference>
<dbReference type="InterPro" id="IPR020617">
    <property type="entry name" value="Thiolase_C"/>
</dbReference>
<dbReference type="InterPro" id="IPR020616">
    <property type="entry name" value="Thiolase_N"/>
</dbReference>
<evidence type="ECO:0000256" key="1">
    <source>
        <dbReference type="ARBA" id="ARBA00010982"/>
    </source>
</evidence>
<dbReference type="Gene3D" id="3.40.47.10">
    <property type="match status" value="2"/>
</dbReference>
<dbReference type="Pfam" id="PF02803">
    <property type="entry name" value="Thiolase_C"/>
    <property type="match status" value="1"/>
</dbReference>
<comment type="similarity">
    <text evidence="1 5">Belongs to the thiolase-like superfamily. Thiolase family.</text>
</comment>
<evidence type="ECO:0000259" key="6">
    <source>
        <dbReference type="Pfam" id="PF00108"/>
    </source>
</evidence>
<accession>A0A0L6VHB4</accession>
<reference evidence="8 9" key="1">
    <citation type="submission" date="2015-08" db="EMBL/GenBank/DDBJ databases">
        <title>Next Generation Sequencing and Analysis of the Genome of Puccinia sorghi L Schw, the Causal Agent of Maize Common Rust.</title>
        <authorList>
            <person name="Rochi L."/>
            <person name="Burguener G."/>
            <person name="Darino M."/>
            <person name="Turjanski A."/>
            <person name="Kreff E."/>
            <person name="Dieguez M.J."/>
            <person name="Sacco F."/>
        </authorList>
    </citation>
    <scope>NUCLEOTIDE SEQUENCE [LARGE SCALE GENOMIC DNA]</scope>
    <source>
        <strain evidence="8 9">RO10H11247</strain>
    </source>
</reference>
<dbReference type="PIRSF" id="PIRSF000429">
    <property type="entry name" value="Ac-CoA_Ac_transf"/>
    <property type="match status" value="1"/>
</dbReference>
<dbReference type="InterPro" id="IPR020613">
    <property type="entry name" value="Thiolase_CS"/>
</dbReference>
<dbReference type="CDD" id="cd00751">
    <property type="entry name" value="thiolase"/>
    <property type="match status" value="1"/>
</dbReference>